<dbReference type="Proteomes" id="UP001296104">
    <property type="component" value="Unassembled WGS sequence"/>
</dbReference>
<dbReference type="Pfam" id="PF00264">
    <property type="entry name" value="Tyrosinase"/>
    <property type="match status" value="1"/>
</dbReference>
<reference evidence="5" key="1">
    <citation type="submission" date="2023-11" db="EMBL/GenBank/DDBJ databases">
        <authorList>
            <person name="Alioto T."/>
            <person name="Alioto T."/>
            <person name="Gomez Garrido J."/>
        </authorList>
    </citation>
    <scope>NUCLEOTIDE SEQUENCE</scope>
</reference>
<evidence type="ECO:0000256" key="3">
    <source>
        <dbReference type="SAM" id="SignalP"/>
    </source>
</evidence>
<dbReference type="PRINTS" id="PR00092">
    <property type="entry name" value="TYROSINASE"/>
</dbReference>
<dbReference type="GO" id="GO:0046872">
    <property type="term" value="F:metal ion binding"/>
    <property type="evidence" value="ECO:0007669"/>
    <property type="project" value="UniProtKB-KW"/>
</dbReference>
<dbReference type="InterPro" id="IPR050316">
    <property type="entry name" value="Tyrosinase/Hemocyanin"/>
</dbReference>
<feature type="signal peptide" evidence="3">
    <location>
        <begin position="1"/>
        <end position="29"/>
    </location>
</feature>
<organism evidence="5 6">
    <name type="scientific">Lecanosticta acicola</name>
    <dbReference type="NCBI Taxonomy" id="111012"/>
    <lineage>
        <taxon>Eukaryota</taxon>
        <taxon>Fungi</taxon>
        <taxon>Dikarya</taxon>
        <taxon>Ascomycota</taxon>
        <taxon>Pezizomycotina</taxon>
        <taxon>Dothideomycetes</taxon>
        <taxon>Dothideomycetidae</taxon>
        <taxon>Mycosphaerellales</taxon>
        <taxon>Mycosphaerellaceae</taxon>
        <taxon>Lecanosticta</taxon>
    </lineage>
</organism>
<keyword evidence="3" id="KW-0732">Signal</keyword>
<evidence type="ECO:0000313" key="5">
    <source>
        <dbReference type="EMBL" id="CAK3966174.1"/>
    </source>
</evidence>
<dbReference type="InterPro" id="IPR002227">
    <property type="entry name" value="Tyrosinase_Cu-bd"/>
</dbReference>
<dbReference type="SUPFAM" id="SSF48056">
    <property type="entry name" value="Di-copper centre-containing domain"/>
    <property type="match status" value="1"/>
</dbReference>
<keyword evidence="2" id="KW-0186">Copper</keyword>
<proteinExistence type="predicted"/>
<sequence length="401" mass="44507">MLKLLSRSALLICALFALVLVAGPRGAYAATQDAFTWETFQAADVGLHSLSSEELSLSQDVSAGDAFNQIKSTYRDKTQAILNQGGGCNSKNVAIRREWSTLSPDERHSFIAAFKCLLKHPGSTPRSMAPGARNRLDDYVVAHITQMLTVHFSPWQFLWHRQMLFLIEKELRELCGYTAYLPYWEWPKHADLGISGDPIFDGSSTSLSGDGDRRSDNCSCVTTGPMADWTVNLGPQGGKACSSNPRDDALGYNHRCLERRMDKRWLANMTYDNIVQTIQGSSDINALSKRIDAAKVGLHTLGHTFVGGLQNNIPAAASDALFYCHHSMMDYLYSMWQAQDFKGRQFAIADPSTYKDIRLAGWGDAPHVTLESTIYLSPMFPNITARDATSPTGGQFCYMYE</sequence>
<dbReference type="Gene3D" id="1.10.1280.10">
    <property type="entry name" value="Di-copper center containing domain from catechol oxidase"/>
    <property type="match status" value="1"/>
</dbReference>
<comment type="caution">
    <text evidence="5">The sequence shown here is derived from an EMBL/GenBank/DDBJ whole genome shotgun (WGS) entry which is preliminary data.</text>
</comment>
<evidence type="ECO:0000256" key="1">
    <source>
        <dbReference type="ARBA" id="ARBA00022723"/>
    </source>
</evidence>
<name>A0AAI9E826_9PEZI</name>
<feature type="domain" description="Tyrosinase copper-binding" evidence="4">
    <location>
        <begin position="134"/>
        <end position="339"/>
    </location>
</feature>
<keyword evidence="1" id="KW-0479">Metal-binding</keyword>
<evidence type="ECO:0000313" key="6">
    <source>
        <dbReference type="Proteomes" id="UP001296104"/>
    </source>
</evidence>
<keyword evidence="6" id="KW-1185">Reference proteome</keyword>
<dbReference type="InterPro" id="IPR008922">
    <property type="entry name" value="Di-copper_centre_dom_sf"/>
</dbReference>
<dbReference type="GO" id="GO:0016491">
    <property type="term" value="F:oxidoreductase activity"/>
    <property type="evidence" value="ECO:0007669"/>
    <property type="project" value="InterPro"/>
</dbReference>
<dbReference type="EMBL" id="CAVMBE010000017">
    <property type="protein sequence ID" value="CAK3966174.1"/>
    <property type="molecule type" value="Genomic_DNA"/>
</dbReference>
<evidence type="ECO:0000256" key="2">
    <source>
        <dbReference type="ARBA" id="ARBA00023008"/>
    </source>
</evidence>
<dbReference type="PANTHER" id="PTHR11474">
    <property type="entry name" value="TYROSINASE FAMILY MEMBER"/>
    <property type="match status" value="1"/>
</dbReference>
<protein>
    <submittedName>
        <fullName evidence="5">Di-copper centre-containing</fullName>
    </submittedName>
</protein>
<accession>A0AAI9E826</accession>
<dbReference type="PANTHER" id="PTHR11474:SF126">
    <property type="entry name" value="TYROSINASE-LIKE PROTEIN TYR-1-RELATED"/>
    <property type="match status" value="1"/>
</dbReference>
<gene>
    <name evidence="5" type="ORF">LECACI_7A003514</name>
</gene>
<evidence type="ECO:0000259" key="4">
    <source>
        <dbReference type="Pfam" id="PF00264"/>
    </source>
</evidence>
<feature type="chain" id="PRO_5042559161" evidence="3">
    <location>
        <begin position="30"/>
        <end position="401"/>
    </location>
</feature>
<dbReference type="AlphaFoldDB" id="A0AAI9E826"/>